<dbReference type="GO" id="GO:0005634">
    <property type="term" value="C:nucleus"/>
    <property type="evidence" value="ECO:0007669"/>
    <property type="project" value="UniProtKB-SubCell"/>
</dbReference>
<dbReference type="SMART" id="SM01019">
    <property type="entry name" value="B3"/>
    <property type="match status" value="1"/>
</dbReference>
<feature type="compositionally biased region" description="Polar residues" evidence="7">
    <location>
        <begin position="1"/>
        <end position="11"/>
    </location>
</feature>
<dbReference type="InterPro" id="IPR044837">
    <property type="entry name" value="REM16-like"/>
</dbReference>
<evidence type="ECO:0000256" key="3">
    <source>
        <dbReference type="ARBA" id="ARBA00023125"/>
    </source>
</evidence>
<evidence type="ECO:0000256" key="6">
    <source>
        <dbReference type="SAM" id="Coils"/>
    </source>
</evidence>
<keyword evidence="2" id="KW-0805">Transcription regulation</keyword>
<reference evidence="9 10" key="1">
    <citation type="journal article" date="2006" name="Science">
        <title>The genome of black cottonwood, Populus trichocarpa (Torr. &amp; Gray).</title>
        <authorList>
            <person name="Tuskan G.A."/>
            <person name="Difazio S."/>
            <person name="Jansson S."/>
            <person name="Bohlmann J."/>
            <person name="Grigoriev I."/>
            <person name="Hellsten U."/>
            <person name="Putnam N."/>
            <person name="Ralph S."/>
            <person name="Rombauts S."/>
            <person name="Salamov A."/>
            <person name="Schein J."/>
            <person name="Sterck L."/>
            <person name="Aerts A."/>
            <person name="Bhalerao R.R."/>
            <person name="Bhalerao R.P."/>
            <person name="Blaudez D."/>
            <person name="Boerjan W."/>
            <person name="Brun A."/>
            <person name="Brunner A."/>
            <person name="Busov V."/>
            <person name="Campbell M."/>
            <person name="Carlson J."/>
            <person name="Chalot M."/>
            <person name="Chapman J."/>
            <person name="Chen G.L."/>
            <person name="Cooper D."/>
            <person name="Coutinho P.M."/>
            <person name="Couturier J."/>
            <person name="Covert S."/>
            <person name="Cronk Q."/>
            <person name="Cunningham R."/>
            <person name="Davis J."/>
            <person name="Degroeve S."/>
            <person name="Dejardin A."/>
            <person name="Depamphilis C."/>
            <person name="Detter J."/>
            <person name="Dirks B."/>
            <person name="Dubchak I."/>
            <person name="Duplessis S."/>
            <person name="Ehlting J."/>
            <person name="Ellis B."/>
            <person name="Gendler K."/>
            <person name="Goodstein D."/>
            <person name="Gribskov M."/>
            <person name="Grimwood J."/>
            <person name="Groover A."/>
            <person name="Gunter L."/>
            <person name="Hamberger B."/>
            <person name="Heinze B."/>
            <person name="Helariutta Y."/>
            <person name="Henrissat B."/>
            <person name="Holligan D."/>
            <person name="Holt R."/>
            <person name="Huang W."/>
            <person name="Islam-Faridi N."/>
            <person name="Jones S."/>
            <person name="Jones-Rhoades M."/>
            <person name="Jorgensen R."/>
            <person name="Joshi C."/>
            <person name="Kangasjarvi J."/>
            <person name="Karlsson J."/>
            <person name="Kelleher C."/>
            <person name="Kirkpatrick R."/>
            <person name="Kirst M."/>
            <person name="Kohler A."/>
            <person name="Kalluri U."/>
            <person name="Larimer F."/>
            <person name="Leebens-Mack J."/>
            <person name="Leple J.C."/>
            <person name="Locascio P."/>
            <person name="Lou Y."/>
            <person name="Lucas S."/>
            <person name="Martin F."/>
            <person name="Montanini B."/>
            <person name="Napoli C."/>
            <person name="Nelson D.R."/>
            <person name="Nelson C."/>
            <person name="Nieminen K."/>
            <person name="Nilsson O."/>
            <person name="Pereda V."/>
            <person name="Peter G."/>
            <person name="Philippe R."/>
            <person name="Pilate G."/>
            <person name="Poliakov A."/>
            <person name="Razumovskaya J."/>
            <person name="Richardson P."/>
            <person name="Rinaldi C."/>
            <person name="Ritland K."/>
            <person name="Rouze P."/>
            <person name="Ryaboy D."/>
            <person name="Schmutz J."/>
            <person name="Schrader J."/>
            <person name="Segerman B."/>
            <person name="Shin H."/>
            <person name="Siddiqui A."/>
            <person name="Sterky F."/>
            <person name="Terry A."/>
            <person name="Tsai C.J."/>
            <person name="Uberbacher E."/>
            <person name="Unneberg P."/>
            <person name="Vahala J."/>
            <person name="Wall K."/>
            <person name="Wessler S."/>
            <person name="Yang G."/>
            <person name="Yin T."/>
            <person name="Douglas C."/>
            <person name="Marra M."/>
            <person name="Sandberg G."/>
            <person name="Van de Peer Y."/>
            <person name="Rokhsar D."/>
        </authorList>
    </citation>
    <scope>NUCLEOTIDE SEQUENCE [LARGE SCALE GENOMIC DNA]</scope>
    <source>
        <strain evidence="10">cv. Nisqually</strain>
    </source>
</reference>
<dbReference type="AlphaFoldDB" id="A0A3N7G7P0"/>
<dbReference type="InterPro" id="IPR015300">
    <property type="entry name" value="DNA-bd_pseudobarrel_sf"/>
</dbReference>
<dbReference type="STRING" id="3694.A0A3N7G7P0"/>
<evidence type="ECO:0000259" key="8">
    <source>
        <dbReference type="PROSITE" id="PS50863"/>
    </source>
</evidence>
<evidence type="ECO:0000256" key="7">
    <source>
        <dbReference type="SAM" id="MobiDB-lite"/>
    </source>
</evidence>
<feature type="domain" description="TF-B3" evidence="8">
    <location>
        <begin position="82"/>
        <end position="173"/>
    </location>
</feature>
<organism evidence="9 10">
    <name type="scientific">Populus trichocarpa</name>
    <name type="common">Western balsam poplar</name>
    <name type="synonym">Populus balsamifera subsp. trichocarpa</name>
    <dbReference type="NCBI Taxonomy" id="3694"/>
    <lineage>
        <taxon>Eukaryota</taxon>
        <taxon>Viridiplantae</taxon>
        <taxon>Streptophyta</taxon>
        <taxon>Embryophyta</taxon>
        <taxon>Tracheophyta</taxon>
        <taxon>Spermatophyta</taxon>
        <taxon>Magnoliopsida</taxon>
        <taxon>eudicotyledons</taxon>
        <taxon>Gunneridae</taxon>
        <taxon>Pentapetalae</taxon>
        <taxon>rosids</taxon>
        <taxon>fabids</taxon>
        <taxon>Malpighiales</taxon>
        <taxon>Salicaceae</taxon>
        <taxon>Saliceae</taxon>
        <taxon>Populus</taxon>
    </lineage>
</organism>
<dbReference type="PANTHER" id="PTHR31391:SF101">
    <property type="entry name" value="B3 DOMAIN-CONTAINING PROTEIN OS01G0234100"/>
    <property type="match status" value="1"/>
</dbReference>
<dbReference type="InParanoid" id="A0A3N7G7P0"/>
<dbReference type="PROSITE" id="PS50863">
    <property type="entry name" value="B3"/>
    <property type="match status" value="1"/>
</dbReference>
<evidence type="ECO:0000256" key="5">
    <source>
        <dbReference type="ARBA" id="ARBA00023242"/>
    </source>
</evidence>
<keyword evidence="5" id="KW-0539">Nucleus</keyword>
<feature type="region of interest" description="Disordered" evidence="7">
    <location>
        <begin position="1"/>
        <end position="53"/>
    </location>
</feature>
<proteinExistence type="predicted"/>
<sequence length="433" mass="48699">MAILEANTQQAKRGRSSKVKGSEMLLASTQTNTKKQALHNVSVKSESNKRKRGTVVNDGVKSKAMIRAIEIQASISSEFPSLIKYMQPSHVSGGFWLGLCKKFCDEHLPNEDTVIVLEDGNGKSSQTKYLAHKSGLSGGWRGFSIDHNLVEGDVLVFHLVKPTKFKVYVVKANSAEEVDGALAILKFDSCIKQMNPYHAEAEMEYQDLEHLYPTNPEDNNTMPGISNIRLISDHSENESGDFGFEITDGIRMSETVVDFKEVRSFEDFDILVNGLVINCELSKHLQMKYYELCCSQKCFLHENFIEGLNCKLIAGIISETINIADAIRASKVTTSYDNFTTWEKTLKAFLGLGMKVDFLLARLEQLINLSAKSERHKKARLEKDNAEDEMRILEAKISGVEETMNRLDVVVETLEVNAENLELRFQELTKAPW</sequence>
<evidence type="ECO:0000256" key="1">
    <source>
        <dbReference type="ARBA" id="ARBA00004123"/>
    </source>
</evidence>
<evidence type="ECO:0000256" key="2">
    <source>
        <dbReference type="ARBA" id="ARBA00023015"/>
    </source>
</evidence>
<dbReference type="InterPro" id="IPR003340">
    <property type="entry name" value="B3_DNA-bd"/>
</dbReference>
<keyword evidence="6" id="KW-0175">Coiled coil</keyword>
<dbReference type="SUPFAM" id="SSF101936">
    <property type="entry name" value="DNA-binding pseudobarrel domain"/>
    <property type="match status" value="1"/>
</dbReference>
<accession>A0A3N7G7P0</accession>
<comment type="subcellular location">
    <subcellularLocation>
        <location evidence="1">Nucleus</location>
    </subcellularLocation>
</comment>
<keyword evidence="10" id="KW-1185">Reference proteome</keyword>
<keyword evidence="4" id="KW-0804">Transcription</keyword>
<dbReference type="Pfam" id="PF02362">
    <property type="entry name" value="B3"/>
    <property type="match status" value="1"/>
</dbReference>
<keyword evidence="3" id="KW-0238">DNA-binding</keyword>
<protein>
    <recommendedName>
        <fullName evidence="8">TF-B3 domain-containing protein</fullName>
    </recommendedName>
</protein>
<evidence type="ECO:0000313" key="10">
    <source>
        <dbReference type="Proteomes" id="UP000006729"/>
    </source>
</evidence>
<dbReference type="EMBL" id="CM009307">
    <property type="protein sequence ID" value="RQP03134.1"/>
    <property type="molecule type" value="Genomic_DNA"/>
</dbReference>
<dbReference type="PANTHER" id="PTHR31391">
    <property type="entry name" value="B3 DOMAIN-CONTAINING PROTEIN OS11G0197600-RELATED"/>
    <property type="match status" value="1"/>
</dbReference>
<dbReference type="CDD" id="cd10017">
    <property type="entry name" value="B3_DNA"/>
    <property type="match status" value="1"/>
</dbReference>
<dbReference type="Gene3D" id="2.40.330.10">
    <property type="entry name" value="DNA-binding pseudobarrel domain"/>
    <property type="match status" value="1"/>
</dbReference>
<dbReference type="GO" id="GO:0003677">
    <property type="term" value="F:DNA binding"/>
    <property type="evidence" value="ECO:0007669"/>
    <property type="project" value="UniProtKB-KW"/>
</dbReference>
<evidence type="ECO:0000313" key="9">
    <source>
        <dbReference type="EMBL" id="RQP03134.1"/>
    </source>
</evidence>
<name>A0A3N7G7P0_POPTR</name>
<feature type="coiled-coil region" evidence="6">
    <location>
        <begin position="369"/>
        <end position="431"/>
    </location>
</feature>
<evidence type="ECO:0000256" key="4">
    <source>
        <dbReference type="ARBA" id="ARBA00023163"/>
    </source>
</evidence>
<gene>
    <name evidence="9" type="ORF">POPTR_018G140700</name>
</gene>
<dbReference type="Proteomes" id="UP000006729">
    <property type="component" value="Chromosome 18"/>
</dbReference>